<dbReference type="EMBL" id="MWQO01000013">
    <property type="protein sequence ID" value="THD11417.1"/>
    <property type="molecule type" value="Genomic_DNA"/>
</dbReference>
<evidence type="ECO:0000313" key="3">
    <source>
        <dbReference type="EMBL" id="THD11417.1"/>
    </source>
</evidence>
<dbReference type="PROSITE" id="PS00409">
    <property type="entry name" value="PROKAR_NTER_METHYL"/>
    <property type="match status" value="1"/>
</dbReference>
<evidence type="ECO:0008006" key="5">
    <source>
        <dbReference type="Google" id="ProtNLM"/>
    </source>
</evidence>
<accession>A0A4S3KQS5</accession>
<organism evidence="3 4">
    <name type="scientific">Metallibacterium scheffleri</name>
    <dbReference type="NCBI Taxonomy" id="993689"/>
    <lineage>
        <taxon>Bacteria</taxon>
        <taxon>Pseudomonadati</taxon>
        <taxon>Pseudomonadota</taxon>
        <taxon>Gammaproteobacteria</taxon>
        <taxon>Lysobacterales</taxon>
        <taxon>Rhodanobacteraceae</taxon>
        <taxon>Metallibacterium</taxon>
    </lineage>
</organism>
<keyword evidence="2" id="KW-0472">Membrane</keyword>
<feature type="compositionally biased region" description="Basic and acidic residues" evidence="1">
    <location>
        <begin position="54"/>
        <end position="67"/>
    </location>
</feature>
<dbReference type="OrthoDB" id="7032498at2"/>
<dbReference type="AlphaFoldDB" id="A0A4S3KQS5"/>
<dbReference type="STRING" id="993689.GCA_002077135_01419"/>
<keyword evidence="2" id="KW-0812">Transmembrane</keyword>
<gene>
    <name evidence="3" type="ORF">B1806_03765</name>
</gene>
<comment type="caution">
    <text evidence="3">The sequence shown here is derived from an EMBL/GenBank/DDBJ whole genome shotgun (WGS) entry which is preliminary data.</text>
</comment>
<feature type="transmembrane region" description="Helical" evidence="2">
    <location>
        <begin position="118"/>
        <end position="138"/>
    </location>
</feature>
<evidence type="ECO:0000256" key="1">
    <source>
        <dbReference type="SAM" id="MobiDB-lite"/>
    </source>
</evidence>
<name>A0A4S3KQS5_9GAMM</name>
<proteinExistence type="predicted"/>
<evidence type="ECO:0000256" key="2">
    <source>
        <dbReference type="SAM" id="Phobius"/>
    </source>
</evidence>
<feature type="region of interest" description="Disordered" evidence="1">
    <location>
        <begin position="1"/>
        <end position="72"/>
    </location>
</feature>
<protein>
    <recommendedName>
        <fullName evidence="5">Type II secretion system protein J</fullName>
    </recommendedName>
</protein>
<reference evidence="3 4" key="1">
    <citation type="submission" date="2017-02" db="EMBL/GenBank/DDBJ databases">
        <title>Whole genome sequencing of Metallibacterium scheffleri DSM 24874 (T).</title>
        <authorList>
            <person name="Kumar S."/>
            <person name="Patil P."/>
            <person name="Patil P.B."/>
        </authorList>
    </citation>
    <scope>NUCLEOTIDE SEQUENCE [LARGE SCALE GENOMIC DNA]</scope>
    <source>
        <strain evidence="3 4">DSM 24874</strain>
    </source>
</reference>
<dbReference type="Proteomes" id="UP000307749">
    <property type="component" value="Unassembled WGS sequence"/>
</dbReference>
<keyword evidence="2" id="KW-1133">Transmembrane helix</keyword>
<feature type="compositionally biased region" description="Low complexity" evidence="1">
    <location>
        <begin position="44"/>
        <end position="53"/>
    </location>
</feature>
<feature type="compositionally biased region" description="Low complexity" evidence="1">
    <location>
        <begin position="14"/>
        <end position="24"/>
    </location>
</feature>
<keyword evidence="4" id="KW-1185">Reference proteome</keyword>
<sequence length="303" mass="32303">MAGQQHVDHRPRRFAGAARATGARRVGRAARSQSDARPARNTQRGRLARALARAGDHARSGRQKPDRQSQCLQPAPVCAGCRGATARSGGAALSGAADRLQASARGNRYAMKRHTHGFTLLETIVALAISMMVVTIVFQSLRVFSLARERVAATGATVDRNQLTLAWMRDSVASLLAVDKKPFKGNASGWSGTTANAMLQAAGIPVPVHWQLGQNGAPAIDYREWNGPALVLPAPARDLRFAYLDAKGAVHSHWPPRLGEFPDLPAAIALEARGHAAPLFVVAIIGQKKPLTDQGAFDTEGDL</sequence>
<dbReference type="InterPro" id="IPR012902">
    <property type="entry name" value="N_methyl_site"/>
</dbReference>
<evidence type="ECO:0000313" key="4">
    <source>
        <dbReference type="Proteomes" id="UP000307749"/>
    </source>
</evidence>
<dbReference type="Pfam" id="PF07963">
    <property type="entry name" value="N_methyl"/>
    <property type="match status" value="1"/>
</dbReference>